<evidence type="ECO:0000256" key="1">
    <source>
        <dbReference type="ARBA" id="ARBA00001096"/>
    </source>
</evidence>
<dbReference type="PANTHER" id="PTHR11122">
    <property type="entry name" value="APOSPORY-ASSOCIATED PROTEIN C-RELATED"/>
    <property type="match status" value="1"/>
</dbReference>
<dbReference type="GO" id="GO:0030246">
    <property type="term" value="F:carbohydrate binding"/>
    <property type="evidence" value="ECO:0007669"/>
    <property type="project" value="UniProtKB-UniRule"/>
</dbReference>
<keyword evidence="3 4" id="KW-0413">Isomerase</keyword>
<gene>
    <name evidence="6" type="ORF">SAMN04489708_11972</name>
</gene>
<evidence type="ECO:0000313" key="7">
    <source>
        <dbReference type="Proteomes" id="UP000199317"/>
    </source>
</evidence>
<dbReference type="AlphaFoldDB" id="A0A1H0UEQ4"/>
<dbReference type="RefSeq" id="WP_092835972.1">
    <property type="nucleotide sequence ID" value="NZ_CP028290.1"/>
</dbReference>
<proteinExistence type="inferred from homology"/>
<evidence type="ECO:0000313" key="6">
    <source>
        <dbReference type="EMBL" id="SDP64550.1"/>
    </source>
</evidence>
<evidence type="ECO:0000256" key="5">
    <source>
        <dbReference type="PIRSR" id="PIRSR016020-1"/>
    </source>
</evidence>
<dbReference type="SUPFAM" id="SSF74650">
    <property type="entry name" value="Galactose mutarotase-like"/>
    <property type="match status" value="1"/>
</dbReference>
<evidence type="ECO:0000256" key="3">
    <source>
        <dbReference type="ARBA" id="ARBA00023235"/>
    </source>
</evidence>
<dbReference type="EMBL" id="FNJL01000019">
    <property type="protein sequence ID" value="SDP64550.1"/>
    <property type="molecule type" value="Genomic_DNA"/>
</dbReference>
<dbReference type="GO" id="GO:0005975">
    <property type="term" value="P:carbohydrate metabolic process"/>
    <property type="evidence" value="ECO:0007669"/>
    <property type="project" value="InterPro"/>
</dbReference>
<name>A0A1H0UEQ4_9BURK</name>
<dbReference type="PIRSF" id="PIRSF016020">
    <property type="entry name" value="PHexose_mutarotase"/>
    <property type="match status" value="1"/>
</dbReference>
<dbReference type="OrthoDB" id="9790727at2"/>
<sequence>MTATALAASPAPVPPFPDLPAVRLHSPRSGAATVAFQGAQVLSWTTADGVERLFLSPRSAHDGHTAIRGGVPVCCPQFNQRGALPKHGFMRNLPWKLVSESSNGHVTGAVMALEGDEATRALWPHAFQALLGVELSEDALRVSLTLRNTGDAPWSFTGALHTYLRVADIARAQVDGLGGCARWDAVADRRGVQEGAVRFDGEYDSVFDAPGAPLRVETGQGVLAVTQGGWAENVVWNPGAERCAALPDMPGDGFRHMLCVEAACVHRPVEVAPGAEWTGWQRLEVLR</sequence>
<keyword evidence="7" id="KW-1185">Reference proteome</keyword>
<comment type="similarity">
    <text evidence="2 4">Belongs to the glucose-6-phosphate 1-epimerase family.</text>
</comment>
<dbReference type="InterPro" id="IPR011013">
    <property type="entry name" value="Gal_mutarotase_sf_dom"/>
</dbReference>
<dbReference type="InterPro" id="IPR014718">
    <property type="entry name" value="GH-type_carb-bd"/>
</dbReference>
<protein>
    <recommendedName>
        <fullName evidence="4">Putative glucose-6-phosphate 1-epimerase</fullName>
        <ecNumber evidence="4">5.1.3.15</ecNumber>
    </recommendedName>
</protein>
<dbReference type="GO" id="GO:0047938">
    <property type="term" value="F:glucose-6-phosphate 1-epimerase activity"/>
    <property type="evidence" value="ECO:0007669"/>
    <property type="project" value="UniProtKB-UniRule"/>
</dbReference>
<dbReference type="Gene3D" id="2.70.98.10">
    <property type="match status" value="1"/>
</dbReference>
<dbReference type="EC" id="5.1.3.15" evidence="4"/>
<feature type="active site" evidence="5">
    <location>
        <position position="161"/>
    </location>
</feature>
<dbReference type="GO" id="GO:0005737">
    <property type="term" value="C:cytoplasm"/>
    <property type="evidence" value="ECO:0007669"/>
    <property type="project" value="TreeGrafter"/>
</dbReference>
<organism evidence="6 7">
    <name type="scientific">Paracidovorax cattleyae</name>
    <dbReference type="NCBI Taxonomy" id="80868"/>
    <lineage>
        <taxon>Bacteria</taxon>
        <taxon>Pseudomonadati</taxon>
        <taxon>Pseudomonadota</taxon>
        <taxon>Betaproteobacteria</taxon>
        <taxon>Burkholderiales</taxon>
        <taxon>Comamonadaceae</taxon>
        <taxon>Paracidovorax</taxon>
    </lineage>
</organism>
<evidence type="ECO:0000256" key="2">
    <source>
        <dbReference type="ARBA" id="ARBA00005866"/>
    </source>
</evidence>
<reference evidence="7" key="1">
    <citation type="submission" date="2016-10" db="EMBL/GenBank/DDBJ databases">
        <authorList>
            <person name="Varghese N."/>
            <person name="Submissions S."/>
        </authorList>
    </citation>
    <scope>NUCLEOTIDE SEQUENCE [LARGE SCALE GENOMIC DNA]</scope>
    <source>
        <strain evidence="7">DSM 17101</strain>
    </source>
</reference>
<dbReference type="InterPro" id="IPR008183">
    <property type="entry name" value="Aldose_1/G6P_1-epimerase"/>
</dbReference>
<dbReference type="CDD" id="cd09020">
    <property type="entry name" value="D-hex-6-P-epi_like"/>
    <property type="match status" value="1"/>
</dbReference>
<evidence type="ECO:0000256" key="4">
    <source>
        <dbReference type="PIRNR" id="PIRNR016020"/>
    </source>
</evidence>
<dbReference type="Pfam" id="PF01263">
    <property type="entry name" value="Aldose_epim"/>
    <property type="match status" value="1"/>
</dbReference>
<dbReference type="InterPro" id="IPR025532">
    <property type="entry name" value="G6P_1-epimerase"/>
</dbReference>
<dbReference type="Proteomes" id="UP000199317">
    <property type="component" value="Unassembled WGS sequence"/>
</dbReference>
<feature type="active site" evidence="5">
    <location>
        <position position="261"/>
    </location>
</feature>
<dbReference type="PANTHER" id="PTHR11122:SF13">
    <property type="entry name" value="GLUCOSE-6-PHOSPHATE 1-EPIMERASE"/>
    <property type="match status" value="1"/>
</dbReference>
<comment type="catalytic activity">
    <reaction evidence="1">
        <text>alpha-D-glucose 6-phosphate = beta-D-glucose 6-phosphate</text>
        <dbReference type="Rhea" id="RHEA:16249"/>
        <dbReference type="ChEBI" id="CHEBI:58225"/>
        <dbReference type="ChEBI" id="CHEBI:58247"/>
        <dbReference type="EC" id="5.1.3.15"/>
    </reaction>
</comment>
<accession>A0A1H0UEQ4</accession>